<dbReference type="EC" id="2.7.11.1" evidence="1"/>
<evidence type="ECO:0000256" key="2">
    <source>
        <dbReference type="ARBA" id="ARBA00022527"/>
    </source>
</evidence>
<evidence type="ECO:0000256" key="4">
    <source>
        <dbReference type="ARBA" id="ARBA00022741"/>
    </source>
</evidence>
<evidence type="ECO:0000256" key="6">
    <source>
        <dbReference type="ARBA" id="ARBA00022840"/>
    </source>
</evidence>
<organism evidence="11">
    <name type="scientific">Lotharella globosa</name>
    <dbReference type="NCBI Taxonomy" id="91324"/>
    <lineage>
        <taxon>Eukaryota</taxon>
        <taxon>Sar</taxon>
        <taxon>Rhizaria</taxon>
        <taxon>Cercozoa</taxon>
        <taxon>Chlorarachniophyceae</taxon>
        <taxon>Lotharella</taxon>
    </lineage>
</organism>
<dbReference type="InterPro" id="IPR000719">
    <property type="entry name" value="Prot_kinase_dom"/>
</dbReference>
<dbReference type="GO" id="GO:0007165">
    <property type="term" value="P:signal transduction"/>
    <property type="evidence" value="ECO:0007669"/>
    <property type="project" value="TreeGrafter"/>
</dbReference>
<evidence type="ECO:0000256" key="3">
    <source>
        <dbReference type="ARBA" id="ARBA00022679"/>
    </source>
</evidence>
<feature type="domain" description="Protein kinase" evidence="10">
    <location>
        <begin position="4"/>
        <end position="277"/>
    </location>
</feature>
<proteinExistence type="predicted"/>
<dbReference type="Pfam" id="PF00069">
    <property type="entry name" value="Pkinase"/>
    <property type="match status" value="1"/>
</dbReference>
<feature type="region of interest" description="Disordered" evidence="9">
    <location>
        <begin position="282"/>
        <end position="333"/>
    </location>
</feature>
<sequence length="416" mass="46833">MDQYEFYRSFRETLYGKVRYGKHKRTGEIVVIKEFNLECVTARKSTRGIKIAEDAQQEILVHAELEKGKCPNIVGLRSVFKDHRKLYVVLEYCKNGDFFNHVAGSNFSEQVARVYFKQLLNGVAYMHSRGYAHRDLSLENILMDEKKNLKICDFGLSVKLQNPSQKLDVDDPDCRPGKIRYMPPEIFSCGEYSPFSSDLYCCGVILFVMLLGKPPYEFPCNDDERFKLIANGRLEYLLQVWGASDKLSNEVKDLLSRLITFESKRISLAEISKHPWITGGKLGGSGTAQKANNGDRTGGGSQGGGGSRGNAGSGSRGSGGGNTKDGTLQGSMGVVSNDEKSITAPQCLRQYPPQIKNQIEQLTAKTLMQYEKMQNKQILVLLAQELKKRYNLEFAYTEQIIKYVHALMRAEAQKKR</sequence>
<reference evidence="11" key="1">
    <citation type="submission" date="2021-01" db="EMBL/GenBank/DDBJ databases">
        <authorList>
            <person name="Corre E."/>
            <person name="Pelletier E."/>
            <person name="Niang G."/>
            <person name="Scheremetjew M."/>
            <person name="Finn R."/>
            <person name="Kale V."/>
            <person name="Holt S."/>
            <person name="Cochrane G."/>
            <person name="Meng A."/>
            <person name="Brown T."/>
            <person name="Cohen L."/>
        </authorList>
    </citation>
    <scope>NUCLEOTIDE SEQUENCE</scope>
    <source>
        <strain evidence="11">CCCM811</strain>
    </source>
</reference>
<comment type="catalytic activity">
    <reaction evidence="8">
        <text>L-seryl-[protein] + ATP = O-phospho-L-seryl-[protein] + ADP + H(+)</text>
        <dbReference type="Rhea" id="RHEA:17989"/>
        <dbReference type="Rhea" id="RHEA-COMP:9863"/>
        <dbReference type="Rhea" id="RHEA-COMP:11604"/>
        <dbReference type="ChEBI" id="CHEBI:15378"/>
        <dbReference type="ChEBI" id="CHEBI:29999"/>
        <dbReference type="ChEBI" id="CHEBI:30616"/>
        <dbReference type="ChEBI" id="CHEBI:83421"/>
        <dbReference type="ChEBI" id="CHEBI:456216"/>
        <dbReference type="EC" id="2.7.11.1"/>
    </reaction>
</comment>
<dbReference type="GO" id="GO:0004674">
    <property type="term" value="F:protein serine/threonine kinase activity"/>
    <property type="evidence" value="ECO:0007669"/>
    <property type="project" value="UniProtKB-KW"/>
</dbReference>
<dbReference type="GO" id="GO:0005524">
    <property type="term" value="F:ATP binding"/>
    <property type="evidence" value="ECO:0007669"/>
    <property type="project" value="UniProtKB-KW"/>
</dbReference>
<dbReference type="EMBL" id="HBIV01047590">
    <property type="protein sequence ID" value="CAE0681314.1"/>
    <property type="molecule type" value="Transcribed_RNA"/>
</dbReference>
<protein>
    <recommendedName>
        <fullName evidence="1">non-specific serine/threonine protein kinase</fullName>
        <ecNumber evidence="1">2.7.11.1</ecNumber>
    </recommendedName>
</protein>
<keyword evidence="2" id="KW-0723">Serine/threonine-protein kinase</keyword>
<evidence type="ECO:0000256" key="9">
    <source>
        <dbReference type="SAM" id="MobiDB-lite"/>
    </source>
</evidence>
<evidence type="ECO:0000259" key="10">
    <source>
        <dbReference type="PROSITE" id="PS50011"/>
    </source>
</evidence>
<dbReference type="InterPro" id="IPR011009">
    <property type="entry name" value="Kinase-like_dom_sf"/>
</dbReference>
<gene>
    <name evidence="11" type="ORF">LGLO00237_LOCUS33101</name>
</gene>
<feature type="compositionally biased region" description="Gly residues" evidence="9">
    <location>
        <begin position="296"/>
        <end position="323"/>
    </location>
</feature>
<evidence type="ECO:0000256" key="5">
    <source>
        <dbReference type="ARBA" id="ARBA00022777"/>
    </source>
</evidence>
<dbReference type="PROSITE" id="PS50011">
    <property type="entry name" value="PROTEIN_KINASE_DOM"/>
    <property type="match status" value="1"/>
</dbReference>
<evidence type="ECO:0000313" key="11">
    <source>
        <dbReference type="EMBL" id="CAE0681314.1"/>
    </source>
</evidence>
<evidence type="ECO:0000256" key="7">
    <source>
        <dbReference type="ARBA" id="ARBA00047899"/>
    </source>
</evidence>
<dbReference type="AlphaFoldDB" id="A0A7S3ZFF9"/>
<keyword evidence="6" id="KW-0067">ATP-binding</keyword>
<evidence type="ECO:0000256" key="8">
    <source>
        <dbReference type="ARBA" id="ARBA00048679"/>
    </source>
</evidence>
<accession>A0A7S3ZFF9</accession>
<dbReference type="PANTHER" id="PTHR43895">
    <property type="entry name" value="CALCIUM/CALMODULIN-DEPENDENT PROTEIN KINASE KINASE-RELATED"/>
    <property type="match status" value="1"/>
</dbReference>
<keyword evidence="3" id="KW-0808">Transferase</keyword>
<dbReference type="SUPFAM" id="SSF56112">
    <property type="entry name" value="Protein kinase-like (PK-like)"/>
    <property type="match status" value="1"/>
</dbReference>
<dbReference type="Gene3D" id="1.10.510.10">
    <property type="entry name" value="Transferase(Phosphotransferase) domain 1"/>
    <property type="match status" value="1"/>
</dbReference>
<dbReference type="FunFam" id="1.10.510.10:FF:000571">
    <property type="entry name" value="Maternal embryonic leucine zipper kinase"/>
    <property type="match status" value="1"/>
</dbReference>
<dbReference type="PANTHER" id="PTHR43895:SF32">
    <property type="entry name" value="SERINE_THREONINE-PROTEIN KINASE CHK1"/>
    <property type="match status" value="1"/>
</dbReference>
<name>A0A7S3ZFF9_9EUKA</name>
<evidence type="ECO:0000256" key="1">
    <source>
        <dbReference type="ARBA" id="ARBA00012513"/>
    </source>
</evidence>
<keyword evidence="4" id="KW-0547">Nucleotide-binding</keyword>
<keyword evidence="5" id="KW-0418">Kinase</keyword>
<comment type="catalytic activity">
    <reaction evidence="7">
        <text>L-threonyl-[protein] + ATP = O-phospho-L-threonyl-[protein] + ADP + H(+)</text>
        <dbReference type="Rhea" id="RHEA:46608"/>
        <dbReference type="Rhea" id="RHEA-COMP:11060"/>
        <dbReference type="Rhea" id="RHEA-COMP:11605"/>
        <dbReference type="ChEBI" id="CHEBI:15378"/>
        <dbReference type="ChEBI" id="CHEBI:30013"/>
        <dbReference type="ChEBI" id="CHEBI:30616"/>
        <dbReference type="ChEBI" id="CHEBI:61977"/>
        <dbReference type="ChEBI" id="CHEBI:456216"/>
        <dbReference type="EC" id="2.7.11.1"/>
    </reaction>
</comment>